<evidence type="ECO:0000256" key="2">
    <source>
        <dbReference type="ARBA" id="ARBA00011901"/>
    </source>
</evidence>
<dbReference type="InterPro" id="IPR050695">
    <property type="entry name" value="N-acetylmuramoyl_amidase_3"/>
</dbReference>
<dbReference type="EC" id="3.5.1.28" evidence="2"/>
<proteinExistence type="predicted"/>
<sequence>MKTRIRQAMYGLGGLSVLLVAAPALAQVDPQRNLERIVAERSAFPSGTRVLSVQLQDERAVVELSPDAVAQGLGDEQADEMTRELVAGLDFFSEIREVEILVDGKPLWTYLPASSEPPAAQARSLAAAQPPVDALSLELQGKKIALHPSHGSYWNNTTRRWVRAQRTLTGPNAKTGIPAGWTGSTYTPSDEYFWNRGFQWGSIYEDDITVHVMRFMKEYLESSGAQVFLTRELSDDAGLYDHDHFGYPNTAFPLPKKQVAAKYYLEENGVPRWVWDEPSLSAQSDKDIRARPYYANYVGADLSISLHTNAFGEGAARGTETYWYTAKYPHLQESSKRFAAALNDGAVKSIREYFDDSYGRQAYVNPYPALGVPEWPYYAPYPSPFDYGGYSRWNDRGVKTSNLGEIREAQMPAALIELAFHDSWKWYPDNLFLQDPIFQATSAWGMYEGVCRYFGITPKPRLASKLVAGKVPTLVGPNQVLNASVTFQNEGMTWNWGHRQVNGVYAPYTVWQLRVLEGQTELSAPESISIDEADILHPGDTKTFDVPLVSPSASGLYPLRLTMTKADARGGDFGEEFSALVRVDADAPAISVLSPQPEVYPYGTQRIEFSAEDVWSGVAELTATLDGAPVSSGEEVSGLMPGEHTLVVSAKDGLGNATTFTRTFTVVNSPGMVMGGGWAKLARKKATFGVGVMMIPGTFQPVGHFTFQDHDLGLTLHSAQLQAFGLSGNTATLSGTCTVNHEPGHRFRLELTEGSTGKGGAIRLVLDTGYRLDAPLEGGNVTLLSLEGAYSAAR</sequence>
<comment type="caution">
    <text evidence="7">The sequence shown here is derived from an EMBL/GenBank/DDBJ whole genome shotgun (WGS) entry which is preliminary data.</text>
</comment>
<evidence type="ECO:0000259" key="5">
    <source>
        <dbReference type="SMART" id="SM00646"/>
    </source>
</evidence>
<dbReference type="Proteomes" id="UP001207654">
    <property type="component" value="Unassembled WGS sequence"/>
</dbReference>
<dbReference type="PANTHER" id="PTHR30404:SF0">
    <property type="entry name" value="N-ACETYLMURAMOYL-L-ALANINE AMIDASE AMIC"/>
    <property type="match status" value="1"/>
</dbReference>
<dbReference type="NCBIfam" id="NF041523">
    <property type="entry name" value="post_COAP_1"/>
    <property type="match status" value="1"/>
</dbReference>
<dbReference type="PANTHER" id="PTHR30404">
    <property type="entry name" value="N-ACETYLMURAMOYL-L-ALANINE AMIDASE"/>
    <property type="match status" value="1"/>
</dbReference>
<name>A0ABT4A9G0_9BACT</name>
<feature type="signal peptide" evidence="4">
    <location>
        <begin position="1"/>
        <end position="26"/>
    </location>
</feature>
<feature type="chain" id="PRO_5045879042" description="N-acetylmuramoyl-L-alanine amidase" evidence="4">
    <location>
        <begin position="27"/>
        <end position="794"/>
    </location>
</feature>
<dbReference type="RefSeq" id="WP_267537085.1">
    <property type="nucleotide sequence ID" value="NZ_JAPNKA010000001.1"/>
</dbReference>
<dbReference type="InterPro" id="IPR002508">
    <property type="entry name" value="MurNAc-LAA_cat"/>
</dbReference>
<reference evidence="7 8" key="1">
    <citation type="submission" date="2022-11" db="EMBL/GenBank/DDBJ databases">
        <title>Minimal conservation of predation-associated metabolite biosynthetic gene clusters underscores biosynthetic potential of Myxococcota including descriptions for ten novel species: Archangium lansinium sp. nov., Myxococcus landrumus sp. nov., Nannocystis bai.</title>
        <authorList>
            <person name="Ahearne A."/>
            <person name="Stevens C."/>
            <person name="Phillips K."/>
        </authorList>
    </citation>
    <scope>NUCLEOTIDE SEQUENCE [LARGE SCALE GENOMIC DNA]</scope>
    <source>
        <strain evidence="7 8">MIWBW</strain>
    </source>
</reference>
<dbReference type="SUPFAM" id="SSF53187">
    <property type="entry name" value="Zn-dependent exopeptidases"/>
    <property type="match status" value="1"/>
</dbReference>
<dbReference type="Gene3D" id="2.60.40.10">
    <property type="entry name" value="Immunoglobulins"/>
    <property type="match status" value="1"/>
</dbReference>
<evidence type="ECO:0000313" key="8">
    <source>
        <dbReference type="Proteomes" id="UP001207654"/>
    </source>
</evidence>
<dbReference type="EMBL" id="JAPNKA010000001">
    <property type="protein sequence ID" value="MCY1078298.1"/>
    <property type="molecule type" value="Genomic_DNA"/>
</dbReference>
<keyword evidence="8" id="KW-1185">Reference proteome</keyword>
<comment type="catalytic activity">
    <reaction evidence="1">
        <text>Hydrolyzes the link between N-acetylmuramoyl residues and L-amino acid residues in certain cell-wall glycopeptides.</text>
        <dbReference type="EC" id="3.5.1.28"/>
    </reaction>
</comment>
<dbReference type="CDD" id="cd02696">
    <property type="entry name" value="MurNAc-LAA"/>
    <property type="match status" value="1"/>
</dbReference>
<accession>A0ABT4A9G0</accession>
<dbReference type="InterPro" id="IPR019606">
    <property type="entry name" value="GerMN"/>
</dbReference>
<dbReference type="SMART" id="SM00646">
    <property type="entry name" value="Ami_3"/>
    <property type="match status" value="1"/>
</dbReference>
<evidence type="ECO:0000256" key="1">
    <source>
        <dbReference type="ARBA" id="ARBA00001561"/>
    </source>
</evidence>
<keyword evidence="3 7" id="KW-0378">Hydrolase</keyword>
<dbReference type="InterPro" id="IPR013783">
    <property type="entry name" value="Ig-like_fold"/>
</dbReference>
<keyword evidence="4" id="KW-0732">Signal</keyword>
<evidence type="ECO:0000313" key="7">
    <source>
        <dbReference type="EMBL" id="MCY1078298.1"/>
    </source>
</evidence>
<dbReference type="SMART" id="SM00909">
    <property type="entry name" value="Germane"/>
    <property type="match status" value="1"/>
</dbReference>
<evidence type="ECO:0000259" key="6">
    <source>
        <dbReference type="SMART" id="SM00909"/>
    </source>
</evidence>
<feature type="domain" description="GerMN" evidence="6">
    <location>
        <begin position="30"/>
        <end position="111"/>
    </location>
</feature>
<evidence type="ECO:0000256" key="4">
    <source>
        <dbReference type="SAM" id="SignalP"/>
    </source>
</evidence>
<evidence type="ECO:0000256" key="3">
    <source>
        <dbReference type="ARBA" id="ARBA00022801"/>
    </source>
</evidence>
<gene>
    <name evidence="7" type="ORF">OV287_27855</name>
</gene>
<organism evidence="7 8">
    <name type="scientific">Archangium lansingense</name>
    <dbReference type="NCBI Taxonomy" id="2995310"/>
    <lineage>
        <taxon>Bacteria</taxon>
        <taxon>Pseudomonadati</taxon>
        <taxon>Myxococcota</taxon>
        <taxon>Myxococcia</taxon>
        <taxon>Myxococcales</taxon>
        <taxon>Cystobacterineae</taxon>
        <taxon>Archangiaceae</taxon>
        <taxon>Archangium</taxon>
    </lineage>
</organism>
<feature type="domain" description="MurNAc-LAA" evidence="5">
    <location>
        <begin position="292"/>
        <end position="451"/>
    </location>
</feature>
<protein>
    <recommendedName>
        <fullName evidence="2">N-acetylmuramoyl-L-alanine amidase</fullName>
        <ecNumber evidence="2">3.5.1.28</ecNumber>
    </recommendedName>
</protein>
<dbReference type="Pfam" id="PF10646">
    <property type="entry name" value="Germane"/>
    <property type="match status" value="1"/>
</dbReference>
<dbReference type="GO" id="GO:0008745">
    <property type="term" value="F:N-acetylmuramoyl-L-alanine amidase activity"/>
    <property type="evidence" value="ECO:0007669"/>
    <property type="project" value="UniProtKB-EC"/>
</dbReference>
<dbReference type="Pfam" id="PF01520">
    <property type="entry name" value="Amidase_3"/>
    <property type="match status" value="1"/>
</dbReference>
<dbReference type="Gene3D" id="3.40.630.40">
    <property type="entry name" value="Zn-dependent exopeptidases"/>
    <property type="match status" value="1"/>
</dbReference>